<evidence type="ECO:0000256" key="3">
    <source>
        <dbReference type="ARBA" id="ARBA00023235"/>
    </source>
</evidence>
<dbReference type="InterPro" id="IPR020095">
    <property type="entry name" value="PsdUridine_synth_TruA_C"/>
</dbReference>
<feature type="domain" description="Pseudouridine synthase I TruA alpha/beta" evidence="8">
    <location>
        <begin position="7"/>
        <end position="105"/>
    </location>
</feature>
<feature type="binding site" evidence="4 6">
    <location>
        <position position="111"/>
    </location>
    <ligand>
        <name>substrate</name>
    </ligand>
</feature>
<evidence type="ECO:0000256" key="7">
    <source>
        <dbReference type="RuleBase" id="RU003792"/>
    </source>
</evidence>
<dbReference type="Gene3D" id="3.30.70.660">
    <property type="entry name" value="Pseudouridine synthase I, catalytic domain, C-terminal subdomain"/>
    <property type="match status" value="1"/>
</dbReference>
<dbReference type="GO" id="GO:0160147">
    <property type="term" value="F:tRNA pseudouridine(38-40) synthase activity"/>
    <property type="evidence" value="ECO:0007669"/>
    <property type="project" value="UniProtKB-EC"/>
</dbReference>
<dbReference type="FunFam" id="3.30.70.580:FF:000001">
    <property type="entry name" value="tRNA pseudouridine synthase A"/>
    <property type="match status" value="1"/>
</dbReference>
<comment type="function">
    <text evidence="4">Formation of pseudouridine at positions 38, 39 and 40 in the anticodon stem and loop of transfer RNAs.</text>
</comment>
<dbReference type="GO" id="GO:0031119">
    <property type="term" value="P:tRNA pseudouridine synthesis"/>
    <property type="evidence" value="ECO:0007669"/>
    <property type="project" value="UniProtKB-UniRule"/>
</dbReference>
<evidence type="ECO:0000256" key="2">
    <source>
        <dbReference type="ARBA" id="ARBA00022694"/>
    </source>
</evidence>
<dbReference type="GO" id="GO:0003723">
    <property type="term" value="F:RNA binding"/>
    <property type="evidence" value="ECO:0007669"/>
    <property type="project" value="InterPro"/>
</dbReference>
<evidence type="ECO:0000313" key="9">
    <source>
        <dbReference type="EMBL" id="VYU34127.1"/>
    </source>
</evidence>
<dbReference type="EMBL" id="CACRUE010000033">
    <property type="protein sequence ID" value="VYU34127.1"/>
    <property type="molecule type" value="Genomic_DNA"/>
</dbReference>
<dbReference type="EC" id="5.4.99.12" evidence="4"/>
<dbReference type="InterPro" id="IPR020103">
    <property type="entry name" value="PsdUridine_synth_cat_dom_sf"/>
</dbReference>
<accession>A0A6N3E8S4</accession>
<protein>
    <recommendedName>
        <fullName evidence="4">tRNA pseudouridine synthase A</fullName>
        <ecNumber evidence="4">5.4.99.12</ecNumber>
    </recommendedName>
    <alternativeName>
        <fullName evidence="4">tRNA pseudouridine(38-40) synthase</fullName>
    </alternativeName>
    <alternativeName>
        <fullName evidence="4">tRNA pseudouridylate synthase I</fullName>
    </alternativeName>
    <alternativeName>
        <fullName evidence="4">tRNA-uridine isomerase I</fullName>
    </alternativeName>
</protein>
<evidence type="ECO:0000256" key="6">
    <source>
        <dbReference type="PIRSR" id="PIRSR001430-2"/>
    </source>
</evidence>
<dbReference type="InterPro" id="IPR001406">
    <property type="entry name" value="PsdUridine_synth_TruA"/>
</dbReference>
<name>A0A6N3E8S4_9FIRM</name>
<organism evidence="9">
    <name type="scientific">Intestinibacter bartlettii</name>
    <dbReference type="NCBI Taxonomy" id="261299"/>
    <lineage>
        <taxon>Bacteria</taxon>
        <taxon>Bacillati</taxon>
        <taxon>Bacillota</taxon>
        <taxon>Clostridia</taxon>
        <taxon>Peptostreptococcales</taxon>
        <taxon>Peptostreptococcaceae</taxon>
        <taxon>Intestinibacter</taxon>
    </lineage>
</organism>
<dbReference type="CDD" id="cd02570">
    <property type="entry name" value="PseudoU_synth_EcTruA"/>
    <property type="match status" value="1"/>
</dbReference>
<evidence type="ECO:0000256" key="5">
    <source>
        <dbReference type="PIRSR" id="PIRSR001430-1"/>
    </source>
</evidence>
<dbReference type="InterPro" id="IPR020094">
    <property type="entry name" value="TruA/RsuA/RluB/E/F_N"/>
</dbReference>
<dbReference type="SUPFAM" id="SSF55120">
    <property type="entry name" value="Pseudouridine synthase"/>
    <property type="match status" value="1"/>
</dbReference>
<comment type="caution">
    <text evidence="4">Lacks conserved residue(s) required for the propagation of feature annotation.</text>
</comment>
<evidence type="ECO:0000259" key="8">
    <source>
        <dbReference type="Pfam" id="PF01416"/>
    </source>
</evidence>
<keyword evidence="2 4" id="KW-0819">tRNA processing</keyword>
<dbReference type="PANTHER" id="PTHR11142">
    <property type="entry name" value="PSEUDOURIDYLATE SYNTHASE"/>
    <property type="match status" value="1"/>
</dbReference>
<dbReference type="NCBIfam" id="TIGR00071">
    <property type="entry name" value="hisT_truA"/>
    <property type="match status" value="1"/>
</dbReference>
<feature type="active site" description="Nucleophile" evidence="4 5">
    <location>
        <position position="53"/>
    </location>
</feature>
<proteinExistence type="inferred from homology"/>
<comment type="catalytic activity">
    <reaction evidence="4 7">
        <text>uridine(38/39/40) in tRNA = pseudouridine(38/39/40) in tRNA</text>
        <dbReference type="Rhea" id="RHEA:22376"/>
        <dbReference type="Rhea" id="RHEA-COMP:10085"/>
        <dbReference type="Rhea" id="RHEA-COMP:10087"/>
        <dbReference type="ChEBI" id="CHEBI:65314"/>
        <dbReference type="ChEBI" id="CHEBI:65315"/>
        <dbReference type="EC" id="5.4.99.12"/>
    </reaction>
</comment>
<evidence type="ECO:0000256" key="1">
    <source>
        <dbReference type="ARBA" id="ARBA00009375"/>
    </source>
</evidence>
<dbReference type="Gene3D" id="3.30.70.580">
    <property type="entry name" value="Pseudouridine synthase I, catalytic domain, N-terminal subdomain"/>
    <property type="match status" value="1"/>
</dbReference>
<dbReference type="HAMAP" id="MF_00171">
    <property type="entry name" value="TruA"/>
    <property type="match status" value="1"/>
</dbReference>
<dbReference type="PIRSF" id="PIRSF001430">
    <property type="entry name" value="tRNA_psdUrid_synth"/>
    <property type="match status" value="1"/>
</dbReference>
<dbReference type="PANTHER" id="PTHR11142:SF22">
    <property type="entry name" value="TRNA PSEUDOURIDINE SYNTHASE A 2"/>
    <property type="match status" value="1"/>
</dbReference>
<evidence type="ECO:0000256" key="4">
    <source>
        <dbReference type="HAMAP-Rule" id="MF_00171"/>
    </source>
</evidence>
<dbReference type="Pfam" id="PF01416">
    <property type="entry name" value="PseudoU_synth_1"/>
    <property type="match status" value="2"/>
</dbReference>
<dbReference type="AlphaFoldDB" id="A0A6N3E8S4"/>
<comment type="subunit">
    <text evidence="4">Homodimer.</text>
</comment>
<feature type="domain" description="Pseudouridine synthase I TruA alpha/beta" evidence="8">
    <location>
        <begin position="145"/>
        <end position="245"/>
    </location>
</feature>
<reference evidence="9" key="1">
    <citation type="submission" date="2019-11" db="EMBL/GenBank/DDBJ databases">
        <authorList>
            <person name="Feng L."/>
        </authorList>
    </citation>
    <scope>NUCLEOTIDE SEQUENCE</scope>
    <source>
        <strain evidence="9">IbartlettiiLFYP30</strain>
    </source>
</reference>
<keyword evidence="3 4" id="KW-0413">Isomerase</keyword>
<comment type="similarity">
    <text evidence="1 4 7">Belongs to the tRNA pseudouridine synthase TruA family.</text>
</comment>
<sequence>MRNIKMVVEYDGSNFKGFQKLKDNENTIQGKLESVLSQMADENIEIIGSGRTDMGVHAYGQVVNFKTNSPLSLNKMHKYLYEYLPQSIAIREIEEVDDRFHSRYNAKRKVYLYKIDNNEYPNPFNRKYTCHVPKKLDLDKMRAVADVLVGEHDFTSFCSSRSKKKSHVREIYSISINENNGLIEIYVEGNGFLYNMVRIIAGTLIDAGHNKITPEEVKNLLELKDRSKSPETAPSKGLFLYRVKY</sequence>
<dbReference type="RefSeq" id="WP_022071160.1">
    <property type="nucleotide sequence ID" value="NZ_BAABYO010000001.1"/>
</dbReference>
<dbReference type="InterPro" id="IPR020097">
    <property type="entry name" value="PsdUridine_synth_TruA_a/b_dom"/>
</dbReference>
<gene>
    <name evidence="9" type="primary">truA_2</name>
    <name evidence="4" type="synonym">truA</name>
    <name evidence="9" type="ORF">IBLFYP30_02407</name>
</gene>